<feature type="repeat" description="TPR" evidence="5">
    <location>
        <begin position="464"/>
        <end position="497"/>
    </location>
</feature>
<dbReference type="Gene3D" id="1.25.40.10">
    <property type="entry name" value="Tetratricopeptide repeat domain"/>
    <property type="match status" value="2"/>
</dbReference>
<dbReference type="SUPFAM" id="SSF56112">
    <property type="entry name" value="Protein kinase-like (PK-like)"/>
    <property type="match status" value="1"/>
</dbReference>
<name>A0A5S9IKR1_UABAM</name>
<accession>A0A5S9IKR1</accession>
<keyword evidence="6" id="KW-0812">Transmembrane</keyword>
<dbReference type="GO" id="GO:0004674">
    <property type="term" value="F:protein serine/threonine kinase activity"/>
    <property type="evidence" value="ECO:0007669"/>
    <property type="project" value="TreeGrafter"/>
</dbReference>
<feature type="repeat" description="TPR" evidence="5">
    <location>
        <begin position="430"/>
        <end position="463"/>
    </location>
</feature>
<evidence type="ECO:0000256" key="6">
    <source>
        <dbReference type="SAM" id="Phobius"/>
    </source>
</evidence>
<dbReference type="SMART" id="SM00220">
    <property type="entry name" value="S_TKc"/>
    <property type="match status" value="1"/>
</dbReference>
<dbReference type="Gene3D" id="1.10.510.10">
    <property type="entry name" value="Transferase(Phosphotransferase) domain 1"/>
    <property type="match status" value="1"/>
</dbReference>
<feature type="domain" description="Protein kinase" evidence="7">
    <location>
        <begin position="14"/>
        <end position="276"/>
    </location>
</feature>
<dbReference type="SUPFAM" id="SSF48452">
    <property type="entry name" value="TPR-like"/>
    <property type="match status" value="1"/>
</dbReference>
<dbReference type="InterPro" id="IPR019734">
    <property type="entry name" value="TPR_rpt"/>
</dbReference>
<dbReference type="PANTHER" id="PTHR43289">
    <property type="entry name" value="MITOGEN-ACTIVATED PROTEIN KINASE KINASE KINASE 20-RELATED"/>
    <property type="match status" value="1"/>
</dbReference>
<dbReference type="RefSeq" id="WP_151967532.1">
    <property type="nucleotide sequence ID" value="NZ_AP019860.1"/>
</dbReference>
<dbReference type="PROSITE" id="PS00108">
    <property type="entry name" value="PROTEIN_KINASE_ST"/>
    <property type="match status" value="1"/>
</dbReference>
<protein>
    <submittedName>
        <fullName evidence="8">Protein kinase</fullName>
    </submittedName>
</protein>
<keyword evidence="9" id="KW-1185">Reference proteome</keyword>
<proteinExistence type="predicted"/>
<organism evidence="8 9">
    <name type="scientific">Uabimicrobium amorphum</name>
    <dbReference type="NCBI Taxonomy" id="2596890"/>
    <lineage>
        <taxon>Bacteria</taxon>
        <taxon>Pseudomonadati</taxon>
        <taxon>Planctomycetota</taxon>
        <taxon>Candidatus Uabimicrobiia</taxon>
        <taxon>Candidatus Uabimicrobiales</taxon>
        <taxon>Candidatus Uabimicrobiaceae</taxon>
        <taxon>Candidatus Uabimicrobium</taxon>
    </lineage>
</organism>
<reference evidence="8 9" key="1">
    <citation type="submission" date="2019-08" db="EMBL/GenBank/DDBJ databases">
        <title>Complete genome sequence of Candidatus Uab amorphum.</title>
        <authorList>
            <person name="Shiratori T."/>
            <person name="Suzuki S."/>
            <person name="Kakizawa Y."/>
            <person name="Ishida K."/>
        </authorList>
    </citation>
    <scope>NUCLEOTIDE SEQUENCE [LARGE SCALE GENOMIC DNA]</scope>
    <source>
        <strain evidence="8 9">SRT547</strain>
    </source>
</reference>
<dbReference type="AlphaFoldDB" id="A0A5S9IKR1"/>
<keyword evidence="3 8" id="KW-0418">Kinase</keyword>
<dbReference type="InterPro" id="IPR008271">
    <property type="entry name" value="Ser/Thr_kinase_AS"/>
</dbReference>
<evidence type="ECO:0000313" key="9">
    <source>
        <dbReference type="Proteomes" id="UP000326354"/>
    </source>
</evidence>
<dbReference type="Pfam" id="PF00069">
    <property type="entry name" value="Pkinase"/>
    <property type="match status" value="1"/>
</dbReference>
<sequence>MTGKQKQYVLKQRYKLEKIIGQGGIGYVYLAKDIHRNQDVAIKQCKHTSDKIVERFKREYKFLCSIKHPNIVMAYDFFEERSNYFLVMEHIPGITLKELLEKEHRLTLLQRLNIALQMCKAVSALNVNKIVHRDIKPDNIIVTEKGIIKLLDLGIAKTTNKELSAITKTGVIIGTPEYISPEQITDKERFNSDVFSIAVVIYQVILGLKESPFLTGSLAGTLNKVVDYELPPIKEKIQDKKYASIYEKISQVLQKALEKESQKRTKSAKELGVQLLQVYRDLQDYDSTHDDIDYEDMGYQATNEYKVTQDAQLAINEVVAKEQKTKRVLIVSQTVSFILIVTLLVFCYILKSKSNFLLSQTSKLEDTVSDLLGQKTLVNNEVFERVTQDNLLSNNRAEMHLIQANHLLDKDEERALKHFDAAIKKHSGYSDAYFGKGLLFQSREDYSLALDFYNKAIAINNTNAYYYSKRGEVHFRLNKYTQALQDYDRAIALDSTNATFFISRAGVYSALSLYEKVVADCNRASKLNKNDPLIYAKRGRAFYLLRSFAKAKSDLQRSLELGIDNKQQVKWLIRQCNKNIKK</sequence>
<dbReference type="Pfam" id="PF00515">
    <property type="entry name" value="TPR_1"/>
    <property type="match status" value="1"/>
</dbReference>
<keyword evidence="1" id="KW-0808">Transferase</keyword>
<dbReference type="KEGG" id="uam:UABAM_01678"/>
<keyword evidence="4" id="KW-0067">ATP-binding</keyword>
<dbReference type="Pfam" id="PF13432">
    <property type="entry name" value="TPR_16"/>
    <property type="match status" value="1"/>
</dbReference>
<dbReference type="Proteomes" id="UP000326354">
    <property type="component" value="Chromosome"/>
</dbReference>
<dbReference type="PROSITE" id="PS50005">
    <property type="entry name" value="TPR"/>
    <property type="match status" value="2"/>
</dbReference>
<evidence type="ECO:0000256" key="2">
    <source>
        <dbReference type="ARBA" id="ARBA00022741"/>
    </source>
</evidence>
<gene>
    <name evidence="8" type="ORF">UABAM_01678</name>
</gene>
<dbReference type="InterPro" id="IPR011990">
    <property type="entry name" value="TPR-like_helical_dom_sf"/>
</dbReference>
<dbReference type="PROSITE" id="PS50011">
    <property type="entry name" value="PROTEIN_KINASE_DOM"/>
    <property type="match status" value="1"/>
</dbReference>
<dbReference type="SMART" id="SM00028">
    <property type="entry name" value="TPR"/>
    <property type="match status" value="4"/>
</dbReference>
<evidence type="ECO:0000256" key="5">
    <source>
        <dbReference type="PROSITE-ProRule" id="PRU00339"/>
    </source>
</evidence>
<dbReference type="EMBL" id="AP019860">
    <property type="protein sequence ID" value="BBM83327.1"/>
    <property type="molecule type" value="Genomic_DNA"/>
</dbReference>
<keyword evidence="6" id="KW-0472">Membrane</keyword>
<dbReference type="OrthoDB" id="9788659at2"/>
<keyword evidence="5" id="KW-0802">TPR repeat</keyword>
<evidence type="ECO:0000256" key="4">
    <source>
        <dbReference type="ARBA" id="ARBA00022840"/>
    </source>
</evidence>
<feature type="transmembrane region" description="Helical" evidence="6">
    <location>
        <begin position="328"/>
        <end position="350"/>
    </location>
</feature>
<keyword evidence="2" id="KW-0547">Nucleotide-binding</keyword>
<evidence type="ECO:0000256" key="3">
    <source>
        <dbReference type="ARBA" id="ARBA00022777"/>
    </source>
</evidence>
<evidence type="ECO:0000256" key="1">
    <source>
        <dbReference type="ARBA" id="ARBA00022679"/>
    </source>
</evidence>
<dbReference type="GO" id="GO:0005524">
    <property type="term" value="F:ATP binding"/>
    <property type="evidence" value="ECO:0007669"/>
    <property type="project" value="UniProtKB-KW"/>
</dbReference>
<dbReference type="CDD" id="cd14014">
    <property type="entry name" value="STKc_PknB_like"/>
    <property type="match status" value="1"/>
</dbReference>
<dbReference type="PANTHER" id="PTHR43289:SF6">
    <property type="entry name" value="SERINE_THREONINE-PROTEIN KINASE NEKL-3"/>
    <property type="match status" value="1"/>
</dbReference>
<dbReference type="InterPro" id="IPR011009">
    <property type="entry name" value="Kinase-like_dom_sf"/>
</dbReference>
<keyword evidence="6" id="KW-1133">Transmembrane helix</keyword>
<dbReference type="InterPro" id="IPR000719">
    <property type="entry name" value="Prot_kinase_dom"/>
</dbReference>
<evidence type="ECO:0000313" key="8">
    <source>
        <dbReference type="EMBL" id="BBM83327.1"/>
    </source>
</evidence>
<evidence type="ECO:0000259" key="7">
    <source>
        <dbReference type="PROSITE" id="PS50011"/>
    </source>
</evidence>